<organism evidence="1 2">
    <name type="scientific">Pseudomonas psychrophila</name>
    <dbReference type="NCBI Taxonomy" id="122355"/>
    <lineage>
        <taxon>Bacteria</taxon>
        <taxon>Pseudomonadati</taxon>
        <taxon>Pseudomonadota</taxon>
        <taxon>Gammaproteobacteria</taxon>
        <taxon>Pseudomonadales</taxon>
        <taxon>Pseudomonadaceae</taxon>
        <taxon>Pseudomonas</taxon>
    </lineage>
</organism>
<keyword evidence="2" id="KW-1185">Reference proteome</keyword>
<reference evidence="1 2" key="1">
    <citation type="submission" date="2016-10" db="EMBL/GenBank/DDBJ databases">
        <authorList>
            <person name="Varghese N."/>
            <person name="Submissions S."/>
        </authorList>
    </citation>
    <scope>NUCLEOTIDE SEQUENCE [LARGE SCALE GENOMIC DNA]</scope>
    <source>
        <strain evidence="1 2">BS3667</strain>
    </source>
</reference>
<accession>A0ABY0W4R3</accession>
<evidence type="ECO:0000313" key="2">
    <source>
        <dbReference type="Proteomes" id="UP000182058"/>
    </source>
</evidence>
<protein>
    <submittedName>
        <fullName evidence="1">Uncharacterized protein</fullName>
    </submittedName>
</protein>
<sequence length="73" mass="8270">MAMDVDFGQILIACYRTHNRPLLDDAKAFVWKAALYQLNQALLAFSRTRPRFSIAGEELTGCLGIFEFQSKSL</sequence>
<proteinExistence type="predicted"/>
<evidence type="ECO:0000313" key="1">
    <source>
        <dbReference type="EMBL" id="SDU72610.1"/>
    </source>
</evidence>
<dbReference type="Proteomes" id="UP000182058">
    <property type="component" value="Chromosome I"/>
</dbReference>
<name>A0ABY0W4R3_9PSED</name>
<gene>
    <name evidence="1" type="ORF">SAMN04490201_4312</name>
</gene>
<dbReference type="EMBL" id="LT629795">
    <property type="protein sequence ID" value="SDU72610.1"/>
    <property type="molecule type" value="Genomic_DNA"/>
</dbReference>